<keyword evidence="1" id="KW-0175">Coiled coil</keyword>
<evidence type="ECO:0000313" key="3">
    <source>
        <dbReference type="Proteomes" id="UP000008784"/>
    </source>
</evidence>
<dbReference type="Proteomes" id="UP000008784">
    <property type="component" value="Unassembled WGS sequence"/>
</dbReference>
<organism evidence="2 3">
    <name type="scientific">Arthrobotrys oligospora (strain ATCC 24927 / CBS 115.81 / DSM 1491)</name>
    <name type="common">Nematode-trapping fungus</name>
    <name type="synonym">Didymozoophaga oligospora</name>
    <dbReference type="NCBI Taxonomy" id="756982"/>
    <lineage>
        <taxon>Eukaryota</taxon>
        <taxon>Fungi</taxon>
        <taxon>Dikarya</taxon>
        <taxon>Ascomycota</taxon>
        <taxon>Pezizomycotina</taxon>
        <taxon>Orbiliomycetes</taxon>
        <taxon>Orbiliales</taxon>
        <taxon>Orbiliaceae</taxon>
        <taxon>Orbilia</taxon>
        <taxon>Orbilia oligospora</taxon>
    </lineage>
</organism>
<keyword evidence="3" id="KW-1185">Reference proteome</keyword>
<dbReference type="RefSeq" id="XP_011124092.1">
    <property type="nucleotide sequence ID" value="XM_011125790.1"/>
</dbReference>
<evidence type="ECO:0000256" key="1">
    <source>
        <dbReference type="SAM" id="Coils"/>
    </source>
</evidence>
<dbReference type="InParanoid" id="G1XHY0"/>
<gene>
    <name evidence="2" type="ORF">AOL_s00091g32</name>
</gene>
<proteinExistence type="predicted"/>
<reference evidence="2 3" key="1">
    <citation type="journal article" date="2011" name="PLoS Pathog.">
        <title>Genomic and proteomic analyses of the fungus Arthrobotrys oligospora provide insights into nematode-trap formation.</title>
        <authorList>
            <person name="Yang J."/>
            <person name="Wang L."/>
            <person name="Ji X."/>
            <person name="Feng Y."/>
            <person name="Li X."/>
            <person name="Zou C."/>
            <person name="Xu J."/>
            <person name="Ren Y."/>
            <person name="Mi Q."/>
            <person name="Wu J."/>
            <person name="Liu S."/>
            <person name="Liu Y."/>
            <person name="Huang X."/>
            <person name="Wang H."/>
            <person name="Niu X."/>
            <person name="Li J."/>
            <person name="Liang L."/>
            <person name="Luo Y."/>
            <person name="Ji K."/>
            <person name="Zhou W."/>
            <person name="Yu Z."/>
            <person name="Li G."/>
            <person name="Liu Y."/>
            <person name="Li L."/>
            <person name="Qiao M."/>
            <person name="Feng L."/>
            <person name="Zhang K.-Q."/>
        </authorList>
    </citation>
    <scope>NUCLEOTIDE SEQUENCE [LARGE SCALE GENOMIC DNA]</scope>
    <source>
        <strain evidence="3">ATCC 24927 / CBS 115.81 / DSM 1491</strain>
    </source>
</reference>
<feature type="coiled-coil region" evidence="1">
    <location>
        <begin position="23"/>
        <end position="50"/>
    </location>
</feature>
<comment type="caution">
    <text evidence="2">The sequence shown here is derived from an EMBL/GenBank/DDBJ whole genome shotgun (WGS) entry which is preliminary data.</text>
</comment>
<accession>G1XHY0</accession>
<evidence type="ECO:0000313" key="2">
    <source>
        <dbReference type="EMBL" id="EGX47211.1"/>
    </source>
</evidence>
<dbReference type="GeneID" id="22895071"/>
<name>G1XHY0_ARTOA</name>
<protein>
    <submittedName>
        <fullName evidence="2">Uncharacterized protein</fullName>
    </submittedName>
</protein>
<dbReference type="EMBL" id="ADOT01000165">
    <property type="protein sequence ID" value="EGX47211.1"/>
    <property type="molecule type" value="Genomic_DNA"/>
</dbReference>
<sequence length="94" mass="10947">MRVENQPRQYINLMKLIDAILIWRGLLTENQKLRNRNAELKRKIELLTARVMQIDTTVAPLDNAEYDSDCSTEVLSSGYPDTGIHIKCFIHVFR</sequence>
<dbReference type="AlphaFoldDB" id="G1XHY0"/>
<dbReference type="HOGENOM" id="CLU_2385724_0_0_1"/>